<dbReference type="Proteomes" id="UP001172386">
    <property type="component" value="Unassembled WGS sequence"/>
</dbReference>
<gene>
    <name evidence="1" type="ORF">H2198_010181</name>
</gene>
<organism evidence="1 2">
    <name type="scientific">Neophaeococcomyces mojaviensis</name>
    <dbReference type="NCBI Taxonomy" id="3383035"/>
    <lineage>
        <taxon>Eukaryota</taxon>
        <taxon>Fungi</taxon>
        <taxon>Dikarya</taxon>
        <taxon>Ascomycota</taxon>
        <taxon>Pezizomycotina</taxon>
        <taxon>Eurotiomycetes</taxon>
        <taxon>Chaetothyriomycetidae</taxon>
        <taxon>Chaetothyriales</taxon>
        <taxon>Chaetothyriales incertae sedis</taxon>
        <taxon>Neophaeococcomyces</taxon>
    </lineage>
</organism>
<reference evidence="1" key="1">
    <citation type="submission" date="2022-10" db="EMBL/GenBank/DDBJ databases">
        <title>Culturing micro-colonial fungi from biological soil crusts in the Mojave desert and describing Neophaeococcomyces mojavensis, and introducing the new genera and species Taxawa tesnikishii.</title>
        <authorList>
            <person name="Kurbessoian T."/>
            <person name="Stajich J.E."/>
        </authorList>
    </citation>
    <scope>NUCLEOTIDE SEQUENCE</scope>
    <source>
        <strain evidence="1">JES_112</strain>
    </source>
</reference>
<sequence>MKRSLIYLALLVSVFTGMSIAHAQSTVDSTIVGETPLNCASDSPISFMNHVSVGVQNRCVSERDPGLVPASNTVIVGNGNEFDTSDVIVGHANRSNDMNPNSGAGNNIFGRLNNVEGENNNVHGLNNQIRGMSNNVGGSGVEGAGNNMVLFGTAVKGTADGCVAIGSRSECDETDEFSVGNTNQRRRLTNVQDGRDDFDAATVGQLRPMAEALGAGATYNNGQFVGPIYRFQSGITYSNVGDALYDLDGRVTRLEQNPGGAQGPAGPAGASAYQVAVSNGFNGTQQEWLDSLKGDKGDKGDPGAPGTGGPGSQGPQGPAGANGASAYEVAVQEGFQGTREEWLASLQGEDGRDGAGRELRAGSNVEVTTNDDGSQTASLSDNVVLSEEGSVTVGATRVDNTGVTIQGGPSMTSNGIHAGNRRVTGVADGRVEQGSTDAVNGGQLWNLQQSLDDRWIEIDRRFDHTDKRINGLGAQTAAMAQMAAAGGPYGLAVGEVAVNAGVGFYGNEAAIAVGWSTRLTERVNVSAGLSFGSGKTKPMGGVGISIRLEGWGFNALPISMVAALPITAIALALTKGWFFNHNRKGDTRNINDRTEENVMKKANSSNKSVKGNKGNALKTAIGAVLNVGYDTTVGMGAGALLNASKVSTR</sequence>
<evidence type="ECO:0000313" key="2">
    <source>
        <dbReference type="Proteomes" id="UP001172386"/>
    </source>
</evidence>
<comment type="caution">
    <text evidence="1">The sequence shown here is derived from an EMBL/GenBank/DDBJ whole genome shotgun (WGS) entry which is preliminary data.</text>
</comment>
<protein>
    <submittedName>
        <fullName evidence="1">Uncharacterized protein</fullName>
    </submittedName>
</protein>
<evidence type="ECO:0000313" key="1">
    <source>
        <dbReference type="EMBL" id="KAJ9650522.1"/>
    </source>
</evidence>
<dbReference type="EMBL" id="JAPDRQ010000334">
    <property type="protein sequence ID" value="KAJ9650522.1"/>
    <property type="molecule type" value="Genomic_DNA"/>
</dbReference>
<keyword evidence="2" id="KW-1185">Reference proteome</keyword>
<proteinExistence type="predicted"/>
<name>A0ACC2ZSK6_9EURO</name>
<accession>A0ACC2ZSK6</accession>